<dbReference type="STRING" id="1548.CSCA_3686"/>
<dbReference type="PANTHER" id="PTHR32071">
    <property type="entry name" value="TRANSCRIPTIONAL REGULATORY PROTEIN"/>
    <property type="match status" value="1"/>
</dbReference>
<dbReference type="Gene3D" id="1.10.10.60">
    <property type="entry name" value="Homeodomain-like"/>
    <property type="match status" value="1"/>
</dbReference>
<dbReference type="InterPro" id="IPR025662">
    <property type="entry name" value="Sigma_54_int_dom_ATP-bd_1"/>
</dbReference>
<dbReference type="Gene3D" id="3.40.50.300">
    <property type="entry name" value="P-loop containing nucleotide triphosphate hydrolases"/>
    <property type="match status" value="1"/>
</dbReference>
<dbReference type="InterPro" id="IPR002078">
    <property type="entry name" value="Sigma_54_int"/>
</dbReference>
<dbReference type="Pfam" id="PF00158">
    <property type="entry name" value="Sigma54_activat"/>
    <property type="match status" value="1"/>
</dbReference>
<reference evidence="10 11" key="1">
    <citation type="journal article" date="2015" name="J. Biotechnol.">
        <title>Complete genome sequence of a malodorant-producing acetogen, Clostridium scatologenes ATCC 25775(T).</title>
        <authorList>
            <person name="Zhu Z."/>
            <person name="Guo T."/>
            <person name="Zheng H."/>
            <person name="Song T."/>
            <person name="Ouyang P."/>
            <person name="Xie J."/>
        </authorList>
    </citation>
    <scope>NUCLEOTIDE SEQUENCE [LARGE SCALE GENOMIC DNA]</scope>
    <source>
        <strain evidence="10 11">ATCC 25775</strain>
    </source>
</reference>
<dbReference type="PROSITE" id="PS00688">
    <property type="entry name" value="SIGMA54_INTERACT_3"/>
    <property type="match status" value="1"/>
</dbReference>
<feature type="domain" description="Sigma-54 factor interaction" evidence="7">
    <location>
        <begin position="172"/>
        <end position="401"/>
    </location>
</feature>
<dbReference type="FunFam" id="3.40.50.300:FF:000006">
    <property type="entry name" value="DNA-binding transcriptional regulator NtrC"/>
    <property type="match status" value="1"/>
</dbReference>
<dbReference type="InterPro" id="IPR009057">
    <property type="entry name" value="Homeodomain-like_sf"/>
</dbReference>
<evidence type="ECO:0000256" key="3">
    <source>
        <dbReference type="ARBA" id="ARBA00022840"/>
    </source>
</evidence>
<dbReference type="SUPFAM" id="SSF55785">
    <property type="entry name" value="PYP-like sensor domain (PAS domain)"/>
    <property type="match status" value="1"/>
</dbReference>
<dbReference type="PROSITE" id="PS50113">
    <property type="entry name" value="PAC"/>
    <property type="match status" value="1"/>
</dbReference>
<dbReference type="InterPro" id="IPR000014">
    <property type="entry name" value="PAS"/>
</dbReference>
<organism evidence="10 11">
    <name type="scientific">Clostridium scatologenes</name>
    <dbReference type="NCBI Taxonomy" id="1548"/>
    <lineage>
        <taxon>Bacteria</taxon>
        <taxon>Bacillati</taxon>
        <taxon>Bacillota</taxon>
        <taxon>Clostridia</taxon>
        <taxon>Eubacteriales</taxon>
        <taxon>Clostridiaceae</taxon>
        <taxon>Clostridium</taxon>
    </lineage>
</organism>
<dbReference type="SUPFAM" id="SSF52540">
    <property type="entry name" value="P-loop containing nucleoside triphosphate hydrolases"/>
    <property type="match status" value="1"/>
</dbReference>
<sequence length="488" mass="56329">MEIQQLVSNILSDSCDLEMELDLLKFKLKELQDVIEEFNDGVYVTDKYGNTILVNKYWEKITGIKREEVLKKNMLSLEKDGYVSKSATLIVLKYKKSVTIEQKLKTGKKVLVSSNPIFDREGNVTMVVTSVRDVIELYELEEQLEKKEEMLKSQYSSNTDNLKNQLLKFSDIIVEDENTINVLQMAKKVAKVDATVLLLGETGSGKEEIAKYIHKNSKRCNNNFIKINCGAIPEHLMESEFFGYEKGAFTGANREGKIGLFEMCNNGNLFLDEVGELPLDMQVKLLRVLQEREITRVGGTRTIKIDVRVIAATNRDLKKMVDKKLFREDLYYRLNVIPITVLPLRKRKKDIKPLAMHFLNKFNKKYNFNKSLTCAAIDYLYKYDWPGNVRELRNIIERTVIMSKGDKILRDDLTVRMLGDYNLVENNKDKHFTLKEAVENLEEVLIETTFKKYGNVRAAAKELGIDASTLVRKRKKYRSKSDCKNSDT</sequence>
<dbReference type="GO" id="GO:0006355">
    <property type="term" value="P:regulation of DNA-templated transcription"/>
    <property type="evidence" value="ECO:0007669"/>
    <property type="project" value="InterPro"/>
</dbReference>
<dbReference type="PROSITE" id="PS50112">
    <property type="entry name" value="PAS"/>
    <property type="match status" value="1"/>
</dbReference>
<gene>
    <name evidence="10" type="ORF">CSCA_3686</name>
</gene>
<keyword evidence="4" id="KW-0805">Transcription regulation</keyword>
<dbReference type="CDD" id="cd00130">
    <property type="entry name" value="PAS"/>
    <property type="match status" value="1"/>
</dbReference>
<dbReference type="AlphaFoldDB" id="A0A0E3GRS1"/>
<dbReference type="InterPro" id="IPR013767">
    <property type="entry name" value="PAS_fold"/>
</dbReference>
<evidence type="ECO:0000256" key="1">
    <source>
        <dbReference type="ARBA" id="ARBA00022741"/>
    </source>
</evidence>
<proteinExistence type="predicted"/>
<evidence type="ECO:0000256" key="2">
    <source>
        <dbReference type="ARBA" id="ARBA00022797"/>
    </source>
</evidence>
<protein>
    <recommendedName>
        <fullName evidence="6">HTH-type transcriptional regulatory protein TyrR</fullName>
    </recommendedName>
</protein>
<dbReference type="RefSeq" id="WP_029160608.1">
    <property type="nucleotide sequence ID" value="NZ_CP009933.1"/>
</dbReference>
<feature type="domain" description="PAS" evidence="8">
    <location>
        <begin position="27"/>
        <end position="75"/>
    </location>
</feature>
<dbReference type="InterPro" id="IPR027417">
    <property type="entry name" value="P-loop_NTPase"/>
</dbReference>
<evidence type="ECO:0000259" key="9">
    <source>
        <dbReference type="PROSITE" id="PS50113"/>
    </source>
</evidence>
<dbReference type="PANTHER" id="PTHR32071:SF57">
    <property type="entry name" value="C4-DICARBOXYLATE TRANSPORT TRANSCRIPTIONAL REGULATORY PROTEIN DCTD"/>
    <property type="match status" value="1"/>
</dbReference>
<evidence type="ECO:0000313" key="11">
    <source>
        <dbReference type="Proteomes" id="UP000033115"/>
    </source>
</evidence>
<dbReference type="Proteomes" id="UP000033115">
    <property type="component" value="Chromosome"/>
</dbReference>
<evidence type="ECO:0000259" key="8">
    <source>
        <dbReference type="PROSITE" id="PS50112"/>
    </source>
</evidence>
<dbReference type="InterPro" id="IPR035965">
    <property type="entry name" value="PAS-like_dom_sf"/>
</dbReference>
<evidence type="ECO:0000256" key="5">
    <source>
        <dbReference type="ARBA" id="ARBA00023163"/>
    </source>
</evidence>
<dbReference type="InterPro" id="IPR058031">
    <property type="entry name" value="AAA_lid_NorR"/>
</dbReference>
<evidence type="ECO:0000259" key="7">
    <source>
        <dbReference type="PROSITE" id="PS50045"/>
    </source>
</evidence>
<dbReference type="EMBL" id="CP009933">
    <property type="protein sequence ID" value="AKA70811.1"/>
    <property type="molecule type" value="Genomic_DNA"/>
</dbReference>
<dbReference type="SMART" id="SM00382">
    <property type="entry name" value="AAA"/>
    <property type="match status" value="1"/>
</dbReference>
<dbReference type="InterPro" id="IPR030828">
    <property type="entry name" value="HTH_TyrR"/>
</dbReference>
<dbReference type="SUPFAM" id="SSF46689">
    <property type="entry name" value="Homeodomain-like"/>
    <property type="match status" value="1"/>
</dbReference>
<dbReference type="InterPro" id="IPR000700">
    <property type="entry name" value="PAS-assoc_C"/>
</dbReference>
<dbReference type="GO" id="GO:0005524">
    <property type="term" value="F:ATP binding"/>
    <property type="evidence" value="ECO:0007669"/>
    <property type="project" value="UniProtKB-KW"/>
</dbReference>
<dbReference type="Pfam" id="PF18024">
    <property type="entry name" value="HTH_50"/>
    <property type="match status" value="1"/>
</dbReference>
<keyword evidence="3" id="KW-0067">ATP-binding</keyword>
<dbReference type="CDD" id="cd00009">
    <property type="entry name" value="AAA"/>
    <property type="match status" value="1"/>
</dbReference>
<dbReference type="KEGG" id="csq:CSCA_3686"/>
<evidence type="ECO:0000256" key="6">
    <source>
        <dbReference type="ARBA" id="ARBA00029500"/>
    </source>
</evidence>
<name>A0A0E3GRS1_CLOSL</name>
<dbReference type="Gene3D" id="3.30.450.20">
    <property type="entry name" value="PAS domain"/>
    <property type="match status" value="1"/>
</dbReference>
<dbReference type="NCBIfam" id="TIGR00229">
    <property type="entry name" value="sensory_box"/>
    <property type="match status" value="1"/>
</dbReference>
<dbReference type="GO" id="GO:0003677">
    <property type="term" value="F:DNA binding"/>
    <property type="evidence" value="ECO:0007669"/>
    <property type="project" value="UniProtKB-KW"/>
</dbReference>
<dbReference type="Pfam" id="PF00989">
    <property type="entry name" value="PAS"/>
    <property type="match status" value="1"/>
</dbReference>
<dbReference type="PROSITE" id="PS50045">
    <property type="entry name" value="SIGMA54_INTERACT_4"/>
    <property type="match status" value="1"/>
</dbReference>
<dbReference type="InterPro" id="IPR025944">
    <property type="entry name" value="Sigma_54_int_dom_CS"/>
</dbReference>
<dbReference type="InterPro" id="IPR003593">
    <property type="entry name" value="AAA+_ATPase"/>
</dbReference>
<keyword evidence="11" id="KW-1185">Reference proteome</keyword>
<accession>A0A0E3GRS1</accession>
<evidence type="ECO:0000313" key="10">
    <source>
        <dbReference type="EMBL" id="AKA70811.1"/>
    </source>
</evidence>
<dbReference type="HOGENOM" id="CLU_000445_0_6_9"/>
<keyword evidence="5" id="KW-0804">Transcription</keyword>
<dbReference type="PROSITE" id="PS00675">
    <property type="entry name" value="SIGMA54_INTERACT_1"/>
    <property type="match status" value="1"/>
</dbReference>
<dbReference type="Pfam" id="PF25601">
    <property type="entry name" value="AAA_lid_14"/>
    <property type="match status" value="1"/>
</dbReference>
<dbReference type="Gene3D" id="1.10.8.60">
    <property type="match status" value="1"/>
</dbReference>
<feature type="domain" description="PAC" evidence="9">
    <location>
        <begin position="94"/>
        <end position="146"/>
    </location>
</feature>
<keyword evidence="1" id="KW-0547">Nucleotide-binding</keyword>
<evidence type="ECO:0000256" key="4">
    <source>
        <dbReference type="ARBA" id="ARBA00023015"/>
    </source>
</evidence>
<keyword evidence="2" id="KW-0058">Aromatic hydrocarbons catabolism</keyword>